<proteinExistence type="predicted"/>
<accession>A0ABS5U509</accession>
<name>A0ABS5U509_9BACT</name>
<reference evidence="2 3" key="1">
    <citation type="submission" date="2021-05" db="EMBL/GenBank/DDBJ databases">
        <title>The draft genome of Geobacter chapellei DSM 13688.</title>
        <authorList>
            <person name="Xu Z."/>
            <person name="Masuda Y."/>
            <person name="Itoh H."/>
            <person name="Senoo K."/>
        </authorList>
    </citation>
    <scope>NUCLEOTIDE SEQUENCE [LARGE SCALE GENOMIC DNA]</scope>
    <source>
        <strain evidence="2 3">DSM 13688</strain>
    </source>
</reference>
<protein>
    <submittedName>
        <fullName evidence="2">Cardiolipin synthase B</fullName>
    </submittedName>
</protein>
<feature type="domain" description="PLD phosphodiesterase" evidence="1">
    <location>
        <begin position="136"/>
        <end position="163"/>
    </location>
</feature>
<evidence type="ECO:0000313" key="3">
    <source>
        <dbReference type="Proteomes" id="UP000784128"/>
    </source>
</evidence>
<evidence type="ECO:0000313" key="2">
    <source>
        <dbReference type="EMBL" id="MBT1070747.1"/>
    </source>
</evidence>
<dbReference type="EMBL" id="JAHDYS010000002">
    <property type="protein sequence ID" value="MBT1070747.1"/>
    <property type="molecule type" value="Genomic_DNA"/>
</dbReference>
<sequence>MKQPTHVNHFRNKKRLARIMMLLKRIRLPGKPITYRRNRVVLYPDGQQFFQTLFAAIRSARSCLLLEYYLIRNDRTGTLFATELIAAVQRGVRVMLIYDYIGCVDTPAFYFKSLSQNGIELVPFNVPSFRRGIGWFDRRDHRKMTIVDGSLAFLGGCNIGDEYAGLTELPHRFRDVGFSIAGTVVQELVQKFGETWQMERGTLPDLQSAIVTQDDRRRGQARVAIVSGGPHQRASYIRSAFLLNIATASEEILVATPYFVPGPLITRYLLRAVRRGVRVCLLLPSRSDVPLVRLLGRSFYGALLIKGVEIYELEHEILHSKVMLIDGERTVIGSANLDQRSFHRNFEINAVIDSRTFGKQVHRMLQKQFADSRRIQLEDHERRGVPARLMERVVNLFSWFL</sequence>
<dbReference type="Proteomes" id="UP000784128">
    <property type="component" value="Unassembled WGS sequence"/>
</dbReference>
<dbReference type="PANTHER" id="PTHR21248">
    <property type="entry name" value="CARDIOLIPIN SYNTHASE"/>
    <property type="match status" value="1"/>
</dbReference>
<dbReference type="CDD" id="cd09110">
    <property type="entry name" value="PLDc_CLS_1"/>
    <property type="match status" value="1"/>
</dbReference>
<dbReference type="Pfam" id="PF13091">
    <property type="entry name" value="PLDc_2"/>
    <property type="match status" value="2"/>
</dbReference>
<dbReference type="Gene3D" id="3.30.870.10">
    <property type="entry name" value="Endonuclease Chain A"/>
    <property type="match status" value="2"/>
</dbReference>
<gene>
    <name evidence="2" type="ORF">KJB30_03025</name>
</gene>
<comment type="caution">
    <text evidence="2">The sequence shown here is derived from an EMBL/GenBank/DDBJ whole genome shotgun (WGS) entry which is preliminary data.</text>
</comment>
<dbReference type="PROSITE" id="PS50035">
    <property type="entry name" value="PLD"/>
    <property type="match status" value="2"/>
</dbReference>
<dbReference type="SUPFAM" id="SSF56024">
    <property type="entry name" value="Phospholipase D/nuclease"/>
    <property type="match status" value="2"/>
</dbReference>
<dbReference type="CDD" id="cd09159">
    <property type="entry name" value="PLDc_ybhO_like_2"/>
    <property type="match status" value="1"/>
</dbReference>
<dbReference type="InterPro" id="IPR025202">
    <property type="entry name" value="PLD-like_dom"/>
</dbReference>
<evidence type="ECO:0000259" key="1">
    <source>
        <dbReference type="PROSITE" id="PS50035"/>
    </source>
</evidence>
<feature type="domain" description="PLD phosphodiesterase" evidence="1">
    <location>
        <begin position="314"/>
        <end position="341"/>
    </location>
</feature>
<dbReference type="PANTHER" id="PTHR21248:SF22">
    <property type="entry name" value="PHOSPHOLIPASE D"/>
    <property type="match status" value="1"/>
</dbReference>
<dbReference type="InterPro" id="IPR001736">
    <property type="entry name" value="PLipase_D/transphosphatidylase"/>
</dbReference>
<dbReference type="SMART" id="SM00155">
    <property type="entry name" value="PLDc"/>
    <property type="match status" value="2"/>
</dbReference>
<keyword evidence="3" id="KW-1185">Reference proteome</keyword>
<dbReference type="RefSeq" id="WP_214296459.1">
    <property type="nucleotide sequence ID" value="NZ_JAHDYS010000002.1"/>
</dbReference>
<organism evidence="2 3">
    <name type="scientific">Pelotalea chapellei</name>
    <dbReference type="NCBI Taxonomy" id="44671"/>
    <lineage>
        <taxon>Bacteria</taxon>
        <taxon>Pseudomonadati</taxon>
        <taxon>Thermodesulfobacteriota</taxon>
        <taxon>Desulfuromonadia</taxon>
        <taxon>Geobacterales</taxon>
        <taxon>Geobacteraceae</taxon>
        <taxon>Pelotalea</taxon>
    </lineage>
</organism>